<gene>
    <name evidence="2" type="ORF">PYS65_02235</name>
</gene>
<reference evidence="2 3" key="1">
    <citation type="submission" date="2023-03" db="EMBL/GenBank/DDBJ databases">
        <authorList>
            <person name="Mo P."/>
        </authorList>
    </citation>
    <scope>NUCLEOTIDE SEQUENCE [LARGE SCALE GENOMIC DNA]</scope>
    <source>
        <strain evidence="2 3">HUAS 5</strain>
    </source>
</reference>
<name>A0ABY8JV47_9ACTN</name>
<evidence type="ECO:0000313" key="3">
    <source>
        <dbReference type="Proteomes" id="UP001216440"/>
    </source>
</evidence>
<dbReference type="EMBL" id="CP121682">
    <property type="protein sequence ID" value="WGD39074.1"/>
    <property type="molecule type" value="Genomic_DNA"/>
</dbReference>
<evidence type="ECO:0000256" key="1">
    <source>
        <dbReference type="SAM" id="MobiDB-lite"/>
    </source>
</evidence>
<feature type="region of interest" description="Disordered" evidence="1">
    <location>
        <begin position="1"/>
        <end position="28"/>
    </location>
</feature>
<accession>A0ABY8JV47</accession>
<sequence>MLIRRLPGSGGRWMAGSDSRRTTEAAPGSRCPAFHRAAYSSKRIAPYLAIRSAFAWARGAAFFALQTSVKRAIALSWGANPDSFTCLSAADRYRILYG</sequence>
<proteinExistence type="predicted"/>
<keyword evidence="3" id="KW-1185">Reference proteome</keyword>
<dbReference type="Proteomes" id="UP001216440">
    <property type="component" value="Chromosome"/>
</dbReference>
<protein>
    <submittedName>
        <fullName evidence="2">Uncharacterized protein</fullName>
    </submittedName>
</protein>
<organism evidence="2 3">
    <name type="scientific">Streptomyces cathayae</name>
    <dbReference type="NCBI Taxonomy" id="3031124"/>
    <lineage>
        <taxon>Bacteria</taxon>
        <taxon>Bacillati</taxon>
        <taxon>Actinomycetota</taxon>
        <taxon>Actinomycetes</taxon>
        <taxon>Kitasatosporales</taxon>
        <taxon>Streptomycetaceae</taxon>
        <taxon>Streptomyces</taxon>
    </lineage>
</organism>
<dbReference type="RefSeq" id="WP_279332001.1">
    <property type="nucleotide sequence ID" value="NZ_CP121682.1"/>
</dbReference>
<evidence type="ECO:0000313" key="2">
    <source>
        <dbReference type="EMBL" id="WGD39074.1"/>
    </source>
</evidence>